<dbReference type="RefSeq" id="WP_012422306.1">
    <property type="nucleotide sequence ID" value="NC_010673.1"/>
</dbReference>
<reference evidence="2" key="1">
    <citation type="submission" date="2004-12" db="EMBL/GenBank/DDBJ databases">
        <title>The genome sequence of Borrelia hermsii and Borrelia turicatae: comparative analysis of two agents of endemic N. America relapsing fever.</title>
        <authorList>
            <person name="Porcella S.F."/>
            <person name="Raffel S.J."/>
            <person name="Schrumpf M.E."/>
            <person name="Montgomery B."/>
            <person name="Smith T."/>
            <person name="Schwan T.G."/>
        </authorList>
    </citation>
    <scope>NUCLEOTIDE SEQUENCE [LARGE SCALE GENOMIC DNA]</scope>
    <source>
        <strain evidence="2">HS1 / DAH</strain>
    </source>
</reference>
<dbReference type="EMBL" id="CP000048">
    <property type="protein sequence ID" value="AAX17055.1"/>
    <property type="molecule type" value="Genomic_DNA"/>
</dbReference>
<sequence length="132" mass="15410">MSANRILKIYLKDLILELKKLKAILEFENEEINKGILDTLNITNPAKDLILNSIKNYYVSINSWLKGQEQIQEDVRKSIEDTCLLKEKICIQYQNTCKTLKELFVQKTTIPKTQFSKSLFNYNNPIIVDVKI</sequence>
<protein>
    <submittedName>
        <fullName evidence="1">Uncharacterized protein</fullName>
    </submittedName>
</protein>
<dbReference type="KEGG" id="bhr:BH0549"/>
<accession>A0AA34R477</accession>
<organism evidence="1 2">
    <name type="scientific">Borrelia hermsii (strain HS1 / DAH)</name>
    <dbReference type="NCBI Taxonomy" id="314723"/>
    <lineage>
        <taxon>Bacteria</taxon>
        <taxon>Pseudomonadati</taxon>
        <taxon>Spirochaetota</taxon>
        <taxon>Spirochaetia</taxon>
        <taxon>Spirochaetales</taxon>
        <taxon>Borreliaceae</taxon>
        <taxon>Borrelia</taxon>
    </lineage>
</organism>
<evidence type="ECO:0000313" key="1">
    <source>
        <dbReference type="EMBL" id="AAX17055.1"/>
    </source>
</evidence>
<proteinExistence type="predicted"/>
<name>A0AA34R477_BORHD</name>
<gene>
    <name evidence="1" type="ordered locus">BH0549</name>
</gene>
<evidence type="ECO:0000313" key="2">
    <source>
        <dbReference type="Proteomes" id="UP000008834"/>
    </source>
</evidence>
<dbReference type="AlphaFoldDB" id="A0AA34R477"/>
<dbReference type="GeneID" id="71843367"/>
<dbReference type="Proteomes" id="UP000008834">
    <property type="component" value="Chromosome"/>
</dbReference>